<feature type="region of interest" description="Disordered" evidence="1">
    <location>
        <begin position="1"/>
        <end position="21"/>
    </location>
</feature>
<proteinExistence type="predicted"/>
<dbReference type="Proteomes" id="UP001320715">
    <property type="component" value="Unassembled WGS sequence"/>
</dbReference>
<accession>A0ABT1CKF4</accession>
<keyword evidence="3" id="KW-1185">Reference proteome</keyword>
<evidence type="ECO:0000313" key="2">
    <source>
        <dbReference type="EMBL" id="MCO6406603.1"/>
    </source>
</evidence>
<dbReference type="Gene3D" id="2.10.70.10">
    <property type="entry name" value="Complement Module, domain 1"/>
    <property type="match status" value="1"/>
</dbReference>
<protein>
    <submittedName>
        <fullName evidence="2">Hemin uptake protein HemP</fullName>
    </submittedName>
</protein>
<gene>
    <name evidence="2" type="primary">hemP</name>
    <name evidence="2" type="ORF">GTW23_00335</name>
</gene>
<sequence length="64" mass="6866">MSLSSGSTASPPRAALAPASQTSPLAAIIPSSTLFQDRREITISHEGAMYRLRITRQGKLILNK</sequence>
<feature type="compositionally biased region" description="Low complexity" evidence="1">
    <location>
        <begin position="7"/>
        <end position="20"/>
    </location>
</feature>
<dbReference type="Pfam" id="PF10636">
    <property type="entry name" value="hemP"/>
    <property type="match status" value="1"/>
</dbReference>
<organism evidence="2 3">
    <name type="scientific">Hoeflea alexandrii</name>
    <dbReference type="NCBI Taxonomy" id="288436"/>
    <lineage>
        <taxon>Bacteria</taxon>
        <taxon>Pseudomonadati</taxon>
        <taxon>Pseudomonadota</taxon>
        <taxon>Alphaproteobacteria</taxon>
        <taxon>Hyphomicrobiales</taxon>
        <taxon>Rhizobiaceae</taxon>
        <taxon>Hoeflea</taxon>
    </lineage>
</organism>
<reference evidence="2 3" key="1">
    <citation type="submission" date="2020-01" db="EMBL/GenBank/DDBJ databases">
        <title>Genomes of bacteria type strains.</title>
        <authorList>
            <person name="Chen J."/>
            <person name="Zhu S."/>
            <person name="Yang J."/>
        </authorList>
    </citation>
    <scope>NUCLEOTIDE SEQUENCE [LARGE SCALE GENOMIC DNA]</scope>
    <source>
        <strain evidence="2 3">DSM 16655</strain>
    </source>
</reference>
<comment type="caution">
    <text evidence="2">The sequence shown here is derived from an EMBL/GenBank/DDBJ whole genome shotgun (WGS) entry which is preliminary data.</text>
</comment>
<dbReference type="EMBL" id="JAAAML010000001">
    <property type="protein sequence ID" value="MCO6406603.1"/>
    <property type="molecule type" value="Genomic_DNA"/>
</dbReference>
<evidence type="ECO:0000256" key="1">
    <source>
        <dbReference type="SAM" id="MobiDB-lite"/>
    </source>
</evidence>
<dbReference type="InterPro" id="IPR019600">
    <property type="entry name" value="Hemin_uptake_protein_HemP"/>
</dbReference>
<name>A0ABT1CKF4_9HYPH</name>
<evidence type="ECO:0000313" key="3">
    <source>
        <dbReference type="Proteomes" id="UP001320715"/>
    </source>
</evidence>
<dbReference type="RefSeq" id="WP_252915539.1">
    <property type="nucleotide sequence ID" value="NZ_JAOVZS010000002.1"/>
</dbReference>